<dbReference type="GO" id="GO:0043005">
    <property type="term" value="C:neuron projection"/>
    <property type="evidence" value="ECO:0007669"/>
    <property type="project" value="TreeGrafter"/>
</dbReference>
<dbReference type="GO" id="GO:0005634">
    <property type="term" value="C:nucleus"/>
    <property type="evidence" value="ECO:0007669"/>
    <property type="project" value="TreeGrafter"/>
</dbReference>
<protein>
    <recommendedName>
        <fullName evidence="2">EF-hand domain-containing protein</fullName>
    </recommendedName>
</protein>
<dbReference type="GeneID" id="110243931"/>
<sequence length="366" mass="43276">MASKPFLDTSKLDSTSFYETFRKYDKDGNNYIEAKEIDAFMKDLFKMKYGSNYSKDQVTKLKDFIMQKYDKNHDKKLDITELAAILPVEENFLLTMKHPVGKARRGSKEVMSSVDFMKIWTNYDPHREGYLGRKQLRGFIADYLEFYEEPKKPADEAEKQVDYLLKNFDKDHDGEITMTELQGFLKVENNFLKSYEIGKHGFSNKDFDKLWNHYDPVSINVFPFICRFLASILPVEFFFLMKFAEKLSSKQDLTSVEFMKGFVADYIQYYDHTKKPSEAANEQVHWLDNNVFFGGSELDALVRDFFTLKFEEKKKSCSPPDMKDISDWRDVMLKFFFFDADEELNKKEIFFFLCKGLTRATNFFLK</sequence>
<feature type="domain" description="EF-hand" evidence="2">
    <location>
        <begin position="156"/>
        <end position="191"/>
    </location>
</feature>
<dbReference type="OrthoDB" id="428774at2759"/>
<dbReference type="SMART" id="SM00054">
    <property type="entry name" value="EFh"/>
    <property type="match status" value="3"/>
</dbReference>
<reference evidence="3" key="1">
    <citation type="submission" date="2022-11" db="UniProtKB">
        <authorList>
            <consortium name="EnsemblMetazoa"/>
        </authorList>
    </citation>
    <scope>IDENTIFICATION</scope>
</reference>
<dbReference type="PROSITE" id="PS50222">
    <property type="entry name" value="EF_HAND_2"/>
    <property type="match status" value="2"/>
</dbReference>
<dbReference type="AlphaFoldDB" id="A0A913YMN2"/>
<dbReference type="PANTHER" id="PTHR19972">
    <property type="entry name" value="CALBINDIN"/>
    <property type="match status" value="1"/>
</dbReference>
<dbReference type="KEGG" id="epa:110243931"/>
<dbReference type="InterPro" id="IPR002048">
    <property type="entry name" value="EF_hand_dom"/>
</dbReference>
<feature type="domain" description="EF-hand" evidence="2">
    <location>
        <begin position="12"/>
        <end position="47"/>
    </location>
</feature>
<dbReference type="GO" id="GO:0005829">
    <property type="term" value="C:cytosol"/>
    <property type="evidence" value="ECO:0007669"/>
    <property type="project" value="TreeGrafter"/>
</dbReference>
<dbReference type="GO" id="GO:0045202">
    <property type="term" value="C:synapse"/>
    <property type="evidence" value="ECO:0007669"/>
    <property type="project" value="TreeGrafter"/>
</dbReference>
<dbReference type="GO" id="GO:0005509">
    <property type="term" value="F:calcium ion binding"/>
    <property type="evidence" value="ECO:0007669"/>
    <property type="project" value="InterPro"/>
</dbReference>
<dbReference type="InterPro" id="IPR051001">
    <property type="entry name" value="Calbindin_Ca-bind"/>
</dbReference>
<evidence type="ECO:0000313" key="3">
    <source>
        <dbReference type="EnsemblMetazoa" id="XP_028516293.1"/>
    </source>
</evidence>
<dbReference type="SUPFAM" id="SSF47473">
    <property type="entry name" value="EF-hand"/>
    <property type="match status" value="1"/>
</dbReference>
<evidence type="ECO:0000313" key="4">
    <source>
        <dbReference type="Proteomes" id="UP000887567"/>
    </source>
</evidence>
<keyword evidence="4" id="KW-1185">Reference proteome</keyword>
<dbReference type="Pfam" id="PF13499">
    <property type="entry name" value="EF-hand_7"/>
    <property type="match status" value="2"/>
</dbReference>
<dbReference type="InterPro" id="IPR018247">
    <property type="entry name" value="EF_Hand_1_Ca_BS"/>
</dbReference>
<name>A0A913YMN2_EXADI</name>
<evidence type="ECO:0000256" key="1">
    <source>
        <dbReference type="ARBA" id="ARBA00022837"/>
    </source>
</evidence>
<dbReference type="Gene3D" id="1.10.238.10">
    <property type="entry name" value="EF-hand"/>
    <property type="match status" value="2"/>
</dbReference>
<dbReference type="RefSeq" id="XP_028516293.1">
    <property type="nucleotide sequence ID" value="XM_028660492.1"/>
</dbReference>
<dbReference type="PROSITE" id="PS00018">
    <property type="entry name" value="EF_HAND_1"/>
    <property type="match status" value="3"/>
</dbReference>
<organism evidence="3 4">
    <name type="scientific">Exaiptasia diaphana</name>
    <name type="common">Tropical sea anemone</name>
    <name type="synonym">Aiptasia pulchella</name>
    <dbReference type="NCBI Taxonomy" id="2652724"/>
    <lineage>
        <taxon>Eukaryota</taxon>
        <taxon>Metazoa</taxon>
        <taxon>Cnidaria</taxon>
        <taxon>Anthozoa</taxon>
        <taxon>Hexacorallia</taxon>
        <taxon>Actiniaria</taxon>
        <taxon>Aiptasiidae</taxon>
        <taxon>Exaiptasia</taxon>
    </lineage>
</organism>
<evidence type="ECO:0000259" key="2">
    <source>
        <dbReference type="PROSITE" id="PS50222"/>
    </source>
</evidence>
<accession>A0A913YMN2</accession>
<dbReference type="Proteomes" id="UP000887567">
    <property type="component" value="Unplaced"/>
</dbReference>
<dbReference type="InterPro" id="IPR011992">
    <property type="entry name" value="EF-hand-dom_pair"/>
</dbReference>
<dbReference type="PANTHER" id="PTHR19972:SF10">
    <property type="entry name" value="CALBINDIN-32"/>
    <property type="match status" value="1"/>
</dbReference>
<keyword evidence="1" id="KW-0106">Calcium</keyword>
<dbReference type="EnsemblMetazoa" id="XM_028660492.1">
    <property type="protein sequence ID" value="XP_028516293.1"/>
    <property type="gene ID" value="LOC110243931"/>
</dbReference>
<proteinExistence type="predicted"/>
<dbReference type="GO" id="GO:0051480">
    <property type="term" value="P:regulation of cytosolic calcium ion concentration"/>
    <property type="evidence" value="ECO:0007669"/>
    <property type="project" value="TreeGrafter"/>
</dbReference>